<feature type="binding site" evidence="7">
    <location>
        <position position="25"/>
    </location>
    <ligand>
        <name>oxalate</name>
        <dbReference type="ChEBI" id="CHEBI:30623"/>
    </ligand>
</feature>
<feature type="binding site" evidence="8">
    <location>
        <position position="74"/>
    </location>
    <ligand>
        <name>Mn(2+)</name>
        <dbReference type="ChEBI" id="CHEBI:29035"/>
    </ligand>
</feature>
<proteinExistence type="inferred from homology"/>
<sequence length="110" mass="12227">MAEFPAPNDQSVSYAVLQFPNGTVNPLHTHPRASELLFVLMGSLQVGFVDITNKLFTQRLHQGDIFVFPKELVHFKYNCDAKNPALALSAFGSANTGTVCSKFSFEYDNR</sequence>
<evidence type="ECO:0000256" key="6">
    <source>
        <dbReference type="ARBA" id="ARBA00023211"/>
    </source>
</evidence>
<dbReference type="PRINTS" id="PR00325">
    <property type="entry name" value="GERMIN"/>
</dbReference>
<keyword evidence="6 7" id="KW-0464">Manganese</keyword>
<evidence type="ECO:0000256" key="2">
    <source>
        <dbReference type="ARBA" id="ARBA00007456"/>
    </source>
</evidence>
<evidence type="ECO:0000256" key="7">
    <source>
        <dbReference type="PIRSR" id="PIRSR601929-1"/>
    </source>
</evidence>
<keyword evidence="5 7" id="KW-0479">Metal-binding</keyword>
<evidence type="ECO:0000256" key="1">
    <source>
        <dbReference type="ARBA" id="ARBA00004271"/>
    </source>
</evidence>
<dbReference type="Gene3D" id="2.60.120.10">
    <property type="entry name" value="Jelly Rolls"/>
    <property type="match status" value="1"/>
</dbReference>
<dbReference type="PANTHER" id="PTHR31238">
    <property type="entry name" value="GERMIN-LIKE PROTEIN SUBFAMILY 3 MEMBER 3"/>
    <property type="match status" value="1"/>
</dbReference>
<dbReference type="STRING" id="35608.A0A2U1N8I7"/>
<comment type="caution">
    <text evidence="11">The sequence shown here is derived from an EMBL/GenBank/DDBJ whole genome shotgun (WGS) entry which is preliminary data.</text>
</comment>
<gene>
    <name evidence="11" type="ORF">CTI12_AA294480</name>
</gene>
<name>A0A2U1N8I7_ARTAN</name>
<evidence type="ECO:0000313" key="11">
    <source>
        <dbReference type="EMBL" id="PWA69811.1"/>
    </source>
</evidence>
<keyword evidence="3 9" id="KW-0052">Apoplast</keyword>
<evidence type="ECO:0000256" key="5">
    <source>
        <dbReference type="ARBA" id="ARBA00022723"/>
    </source>
</evidence>
<dbReference type="InterPro" id="IPR014710">
    <property type="entry name" value="RmlC-like_jellyroll"/>
</dbReference>
<dbReference type="AlphaFoldDB" id="A0A2U1N8I7"/>
<organism evidence="11 12">
    <name type="scientific">Artemisia annua</name>
    <name type="common">Sweet wormwood</name>
    <dbReference type="NCBI Taxonomy" id="35608"/>
    <lineage>
        <taxon>Eukaryota</taxon>
        <taxon>Viridiplantae</taxon>
        <taxon>Streptophyta</taxon>
        <taxon>Embryophyta</taxon>
        <taxon>Tracheophyta</taxon>
        <taxon>Spermatophyta</taxon>
        <taxon>Magnoliopsida</taxon>
        <taxon>eudicotyledons</taxon>
        <taxon>Gunneridae</taxon>
        <taxon>Pentapetalae</taxon>
        <taxon>asterids</taxon>
        <taxon>campanulids</taxon>
        <taxon>Asterales</taxon>
        <taxon>Asteraceae</taxon>
        <taxon>Asteroideae</taxon>
        <taxon>Anthemideae</taxon>
        <taxon>Artemisiinae</taxon>
        <taxon>Artemisia</taxon>
    </lineage>
</organism>
<keyword evidence="12" id="KW-1185">Reference proteome</keyword>
<evidence type="ECO:0000313" key="12">
    <source>
        <dbReference type="Proteomes" id="UP000245207"/>
    </source>
</evidence>
<dbReference type="EMBL" id="PKPP01003357">
    <property type="protein sequence ID" value="PWA69811.1"/>
    <property type="molecule type" value="Genomic_DNA"/>
</dbReference>
<evidence type="ECO:0000256" key="4">
    <source>
        <dbReference type="ARBA" id="ARBA00022525"/>
    </source>
</evidence>
<dbReference type="InterPro" id="IPR001929">
    <property type="entry name" value="Germin"/>
</dbReference>
<accession>A0A2U1N8I7</accession>
<evidence type="ECO:0000256" key="3">
    <source>
        <dbReference type="ARBA" id="ARBA00022523"/>
    </source>
</evidence>
<dbReference type="GO" id="GO:0048046">
    <property type="term" value="C:apoplast"/>
    <property type="evidence" value="ECO:0007669"/>
    <property type="project" value="UniProtKB-SubCell"/>
</dbReference>
<reference evidence="11 12" key="1">
    <citation type="journal article" date="2018" name="Mol. Plant">
        <title>The genome of Artemisia annua provides insight into the evolution of Asteraceae family and artemisinin biosynthesis.</title>
        <authorList>
            <person name="Shen Q."/>
            <person name="Zhang L."/>
            <person name="Liao Z."/>
            <person name="Wang S."/>
            <person name="Yan T."/>
            <person name="Shi P."/>
            <person name="Liu M."/>
            <person name="Fu X."/>
            <person name="Pan Q."/>
            <person name="Wang Y."/>
            <person name="Lv Z."/>
            <person name="Lu X."/>
            <person name="Zhang F."/>
            <person name="Jiang W."/>
            <person name="Ma Y."/>
            <person name="Chen M."/>
            <person name="Hao X."/>
            <person name="Li L."/>
            <person name="Tang Y."/>
            <person name="Lv G."/>
            <person name="Zhou Y."/>
            <person name="Sun X."/>
            <person name="Brodelius P.E."/>
            <person name="Rose J.K.C."/>
            <person name="Tang K."/>
        </authorList>
    </citation>
    <scope>NUCLEOTIDE SEQUENCE [LARGE SCALE GENOMIC DNA]</scope>
    <source>
        <strain evidence="12">cv. Huhao1</strain>
        <tissue evidence="11">Leaf</tissue>
    </source>
</reference>
<dbReference type="InterPro" id="IPR006045">
    <property type="entry name" value="Cupin_1"/>
</dbReference>
<evidence type="ECO:0000259" key="10">
    <source>
        <dbReference type="SMART" id="SM00835"/>
    </source>
</evidence>
<dbReference type="InterPro" id="IPR011051">
    <property type="entry name" value="RmlC_Cupin_sf"/>
</dbReference>
<dbReference type="SMART" id="SM00835">
    <property type="entry name" value="Cupin_1"/>
    <property type="match status" value="1"/>
</dbReference>
<comment type="subcellular location">
    <subcellularLocation>
        <location evidence="1 9">Secreted</location>
        <location evidence="1 9">Extracellular space</location>
        <location evidence="1 9">Apoplast</location>
    </subcellularLocation>
</comment>
<comment type="similarity">
    <text evidence="2 9">Belongs to the germin family.</text>
</comment>
<feature type="binding site" evidence="8">
    <location>
        <position position="28"/>
    </location>
    <ligand>
        <name>Mn(2+)</name>
        <dbReference type="ChEBI" id="CHEBI:29035"/>
    </ligand>
</feature>
<dbReference type="SUPFAM" id="SSF51182">
    <property type="entry name" value="RmlC-like cupins"/>
    <property type="match status" value="1"/>
</dbReference>
<feature type="binding site" evidence="8">
    <location>
        <position position="30"/>
    </location>
    <ligand>
        <name>Mn(2+)</name>
        <dbReference type="ChEBI" id="CHEBI:29035"/>
    </ligand>
</feature>
<dbReference type="GO" id="GO:0030145">
    <property type="term" value="F:manganese ion binding"/>
    <property type="evidence" value="ECO:0007669"/>
    <property type="project" value="UniProtKB-UniRule"/>
</dbReference>
<protein>
    <recommendedName>
        <fullName evidence="9">Germin-like protein</fullName>
    </recommendedName>
</protein>
<feature type="binding site" evidence="7">
    <location>
        <position position="35"/>
    </location>
    <ligand>
        <name>oxalate</name>
        <dbReference type="ChEBI" id="CHEBI:30623"/>
    </ligand>
</feature>
<dbReference type="OrthoDB" id="1546383at2759"/>
<feature type="binding site" evidence="7">
    <location>
        <position position="30"/>
    </location>
    <ligand>
        <name>oxalate</name>
        <dbReference type="ChEBI" id="CHEBI:30623"/>
    </ligand>
</feature>
<dbReference type="Pfam" id="PF00190">
    <property type="entry name" value="Cupin_1"/>
    <property type="match status" value="1"/>
</dbReference>
<evidence type="ECO:0000256" key="8">
    <source>
        <dbReference type="PIRSR" id="PIRSR601929-2"/>
    </source>
</evidence>
<dbReference type="Proteomes" id="UP000245207">
    <property type="component" value="Unassembled WGS sequence"/>
</dbReference>
<feature type="domain" description="Cupin type-1" evidence="10">
    <location>
        <begin position="2"/>
        <end position="106"/>
    </location>
</feature>
<evidence type="ECO:0000256" key="9">
    <source>
        <dbReference type="RuleBase" id="RU366015"/>
    </source>
</evidence>
<feature type="binding site" evidence="8">
    <location>
        <position position="35"/>
    </location>
    <ligand>
        <name>Mn(2+)</name>
        <dbReference type="ChEBI" id="CHEBI:29035"/>
    </ligand>
</feature>
<keyword evidence="4 9" id="KW-0964">Secreted</keyword>